<dbReference type="PRINTS" id="PR00344">
    <property type="entry name" value="BCTRLSENSOR"/>
</dbReference>
<dbReference type="Pfam" id="PF13426">
    <property type="entry name" value="PAS_9"/>
    <property type="match status" value="1"/>
</dbReference>
<feature type="transmembrane region" description="Helical" evidence="12">
    <location>
        <begin position="25"/>
        <end position="45"/>
    </location>
</feature>
<dbReference type="EC" id="2.7.13.3" evidence="2"/>
<dbReference type="GO" id="GO:0005524">
    <property type="term" value="F:ATP binding"/>
    <property type="evidence" value="ECO:0007669"/>
    <property type="project" value="UniProtKB-KW"/>
</dbReference>
<dbReference type="SUPFAM" id="SSF55874">
    <property type="entry name" value="ATPase domain of HSP90 chaperone/DNA topoisomerase II/histidine kinase"/>
    <property type="match status" value="1"/>
</dbReference>
<evidence type="ECO:0000259" key="17">
    <source>
        <dbReference type="PROSITE" id="PS50924"/>
    </source>
</evidence>
<evidence type="ECO:0000256" key="3">
    <source>
        <dbReference type="ARBA" id="ARBA00022553"/>
    </source>
</evidence>
<dbReference type="GO" id="GO:0000155">
    <property type="term" value="F:phosphorelay sensor kinase activity"/>
    <property type="evidence" value="ECO:0007669"/>
    <property type="project" value="InterPro"/>
</dbReference>
<dbReference type="InterPro" id="IPR005330">
    <property type="entry name" value="MHYT_dom"/>
</dbReference>
<feature type="domain" description="PAS" evidence="15">
    <location>
        <begin position="268"/>
        <end position="319"/>
    </location>
</feature>
<dbReference type="Gene3D" id="3.30.450.20">
    <property type="entry name" value="PAS domain"/>
    <property type="match status" value="2"/>
</dbReference>
<dbReference type="PROSITE" id="PS50109">
    <property type="entry name" value="HIS_KIN"/>
    <property type="match status" value="1"/>
</dbReference>
<feature type="transmembrane region" description="Helical" evidence="12">
    <location>
        <begin position="158"/>
        <end position="179"/>
    </location>
</feature>
<dbReference type="InterPro" id="IPR035965">
    <property type="entry name" value="PAS-like_dom_sf"/>
</dbReference>
<dbReference type="Pfam" id="PF08447">
    <property type="entry name" value="PAS_3"/>
    <property type="match status" value="1"/>
</dbReference>
<dbReference type="SMART" id="SM00388">
    <property type="entry name" value="HisKA"/>
    <property type="match status" value="1"/>
</dbReference>
<dbReference type="SMART" id="SM00387">
    <property type="entry name" value="HATPase_c"/>
    <property type="match status" value="1"/>
</dbReference>
<dbReference type="Pfam" id="PF00512">
    <property type="entry name" value="HisKA"/>
    <property type="match status" value="1"/>
</dbReference>
<reference evidence="19" key="1">
    <citation type="submission" date="2018-10" db="EMBL/GenBank/DDBJ databases">
        <authorList>
            <person name="Vincent A.T."/>
            <person name="Schiettekatte O."/>
            <person name="Bourhy P."/>
            <person name="Veyrier F.J."/>
            <person name="Picardeau M."/>
        </authorList>
    </citation>
    <scope>NUCLEOTIDE SEQUENCE</scope>
    <source>
        <strain evidence="19">201702690</strain>
    </source>
</reference>
<dbReference type="SUPFAM" id="SSF47384">
    <property type="entry name" value="Homodimeric domain of signal transducing histidine kinase"/>
    <property type="match status" value="1"/>
</dbReference>
<dbReference type="OrthoDB" id="6192248at2"/>
<feature type="transmembrane region" description="Helical" evidence="12">
    <location>
        <begin position="233"/>
        <end position="256"/>
    </location>
</feature>
<evidence type="ECO:0000313" key="20">
    <source>
        <dbReference type="Proteomes" id="UP000297273"/>
    </source>
</evidence>
<feature type="domain" description="PAC" evidence="16">
    <location>
        <begin position="345"/>
        <end position="395"/>
    </location>
</feature>
<evidence type="ECO:0000256" key="2">
    <source>
        <dbReference type="ARBA" id="ARBA00012438"/>
    </source>
</evidence>
<dbReference type="PANTHER" id="PTHR43047">
    <property type="entry name" value="TWO-COMPONENT HISTIDINE PROTEIN KINASE"/>
    <property type="match status" value="1"/>
</dbReference>
<dbReference type="Gene3D" id="1.10.287.130">
    <property type="match status" value="1"/>
</dbReference>
<evidence type="ECO:0000256" key="11">
    <source>
        <dbReference type="PROSITE-ProRule" id="PRU00169"/>
    </source>
</evidence>
<dbReference type="InterPro" id="IPR011006">
    <property type="entry name" value="CheY-like_superfamily"/>
</dbReference>
<dbReference type="Pfam" id="PF03707">
    <property type="entry name" value="MHYT"/>
    <property type="match status" value="3"/>
</dbReference>
<organism evidence="18 21">
    <name type="scientific">Leptospira langatensis</name>
    <dbReference type="NCBI Taxonomy" id="2484983"/>
    <lineage>
        <taxon>Bacteria</taxon>
        <taxon>Pseudomonadati</taxon>
        <taxon>Spirochaetota</taxon>
        <taxon>Spirochaetia</taxon>
        <taxon>Leptospirales</taxon>
        <taxon>Leptospiraceae</taxon>
        <taxon>Leptospira</taxon>
    </lineage>
</organism>
<keyword evidence="7" id="KW-0067">ATP-binding</keyword>
<feature type="domain" description="PAS" evidence="15">
    <location>
        <begin position="396"/>
        <end position="472"/>
    </location>
</feature>
<feature type="transmembrane region" description="Helical" evidence="12">
    <location>
        <begin position="57"/>
        <end position="76"/>
    </location>
</feature>
<dbReference type="SMART" id="SM00086">
    <property type="entry name" value="PAC"/>
    <property type="match status" value="2"/>
</dbReference>
<proteinExistence type="predicted"/>
<keyword evidence="5" id="KW-0547">Nucleotide-binding</keyword>
<evidence type="ECO:0000313" key="19">
    <source>
        <dbReference type="EMBL" id="TGL39402.1"/>
    </source>
</evidence>
<dbReference type="PROSITE" id="PS50924">
    <property type="entry name" value="MHYT"/>
    <property type="match status" value="1"/>
</dbReference>
<sequence>MFLSLRSLFTFDPNSPLLIETYNPWLVVLSILIAIFASYIALQIVSQTVPEFSPPLTKYLVLAAGSLALGCGVWAMHFVGMLSFSLCTTVKYDKTLTILSMFPSLLASVVALSFVNRPRISVTELVLGGILVGAGIGTMHYTGMAAMQMSAALRYDPWFFSLSIIVAIILAIVSLWVRFGLAEFKLSSQRLSVIAACTMGLAISGMHYTGMVSSRFIGTPETDLNTQFNDPTFLALAITLTTIVFTLFSFAVNWFLRYRVLVQNLRASESRLRTIITTAIDGVMILDSQGRISDFNPSAELIFGYERSEVLGKHIRELMPDPYYSSKKPNSKYSLSAGFARIVGSSKEVIGIRKDGSDFPIRLAIGHARLSGEDLFVGFVTDISERKMIESALKQSEQQVRSMIENIPGITYRCLPGKDWKILFMSDASESITGYPASDFARMEPARSFKDIILPEDLKKVEQEVEAAIFERRAFTLEYRIVHKSGDIRWLWGNGCGVYGGNGEVLFLDGVILDITERRNIEEALRAAKEKAELAAITKTSFLANMSHEIRTPMNSILGFTEVLLSEDLEKGQRVHLETVKASAKSLLRLLNDILNTAKLEKGAVELENLDFSLFKLIAELKSTLGISARKKNLEFEVVQAPELSEFYLGDSLRIRQILLNLIGNAVKFTDHGKVTLKVSKENGPLHFAVQDTGIGIRADRLEKIFEPFTQADISTTRRFGGTGLGTTICKQLTELMGGQIWAESVLGKGSTFHVLLPLELGNHKVEASSQGNVSLPSLRILVVDDIEKNTELVGLLLKNQGHTVAVAYNGEDAVKKVEAETFDLVLMDVQMPGLDGRQATKVIRMHEIQENIHRIPILALTASVFEEDKNLALEAGMDGFIAKPVELNQMISEIGRVLGYSSNLEKTEVEDSHLNNGLEWDPDRASVLFQSLSDSFKRGAIEEEHLEEFFRLVRSQTDPQELKKLGAKIEQFEFEDAIAILIGIANKLGLREK</sequence>
<evidence type="ECO:0000256" key="10">
    <source>
        <dbReference type="ARBA" id="ARBA00068150"/>
    </source>
</evidence>
<dbReference type="Gene3D" id="3.40.50.2300">
    <property type="match status" value="1"/>
</dbReference>
<keyword evidence="8" id="KW-0902">Two-component regulatory system</keyword>
<dbReference type="PROSITE" id="PS50112">
    <property type="entry name" value="PAS"/>
    <property type="match status" value="2"/>
</dbReference>
<dbReference type="EMBL" id="RQGC01000012">
    <property type="protein sequence ID" value="TGL39402.1"/>
    <property type="molecule type" value="Genomic_DNA"/>
</dbReference>
<dbReference type="PROSITE" id="PS50113">
    <property type="entry name" value="PAC"/>
    <property type="match status" value="2"/>
</dbReference>
<evidence type="ECO:0000259" key="13">
    <source>
        <dbReference type="PROSITE" id="PS50109"/>
    </source>
</evidence>
<dbReference type="SMART" id="SM00448">
    <property type="entry name" value="REC"/>
    <property type="match status" value="1"/>
</dbReference>
<gene>
    <name evidence="18" type="ORF">EHO57_08310</name>
    <name evidence="19" type="ORF">EHQ53_15070</name>
</gene>
<dbReference type="Gene3D" id="3.30.565.10">
    <property type="entry name" value="Histidine kinase-like ATPase, C-terminal domain"/>
    <property type="match status" value="1"/>
</dbReference>
<dbReference type="CDD" id="cd17546">
    <property type="entry name" value="REC_hyHK_CKI1_RcsC-like"/>
    <property type="match status" value="1"/>
</dbReference>
<dbReference type="RefSeq" id="WP_135646593.1">
    <property type="nucleotide sequence ID" value="NZ_RQER01000005.1"/>
</dbReference>
<keyword evidence="4" id="KW-0808">Transferase</keyword>
<keyword evidence="3 11" id="KW-0597">Phosphoprotein</keyword>
<protein>
    <recommendedName>
        <fullName evidence="10">Sensory/regulatory protein RpfC</fullName>
        <ecNumber evidence="2">2.7.13.3</ecNumber>
    </recommendedName>
</protein>
<feature type="domain" description="MHYT" evidence="17">
    <location>
        <begin position="22"/>
        <end position="217"/>
    </location>
</feature>
<dbReference type="NCBIfam" id="TIGR00229">
    <property type="entry name" value="sensory_box"/>
    <property type="match status" value="2"/>
</dbReference>
<evidence type="ECO:0000259" key="16">
    <source>
        <dbReference type="PROSITE" id="PS50113"/>
    </source>
</evidence>
<keyword evidence="6" id="KW-0418">Kinase</keyword>
<reference evidence="18 21" key="2">
    <citation type="journal article" date="2019" name="PLoS Negl. Trop. Dis.">
        <title>Revisiting the worldwide diversity of Leptospira species in the environment.</title>
        <authorList>
            <person name="Vincent A.T."/>
            <person name="Schiettekatte O."/>
            <person name="Bourhy P."/>
            <person name="Veyrier F.J."/>
            <person name="Picardeau M."/>
        </authorList>
    </citation>
    <scope>NUCLEOTIDE SEQUENCE [LARGE SCALE GENOMIC DNA]</scope>
    <source>
        <strain evidence="19">201702690</strain>
        <strain evidence="18 21">SSW18</strain>
    </source>
</reference>
<dbReference type="InterPro" id="IPR004358">
    <property type="entry name" value="Sig_transdc_His_kin-like_C"/>
</dbReference>
<evidence type="ECO:0000256" key="4">
    <source>
        <dbReference type="ARBA" id="ARBA00022679"/>
    </source>
</evidence>
<dbReference type="FunFam" id="1.10.287.130:FF:000002">
    <property type="entry name" value="Two-component osmosensing histidine kinase"/>
    <property type="match status" value="1"/>
</dbReference>
<dbReference type="InterPro" id="IPR000700">
    <property type="entry name" value="PAS-assoc_C"/>
</dbReference>
<feature type="domain" description="PAC" evidence="16">
    <location>
        <begin position="475"/>
        <end position="527"/>
    </location>
</feature>
<feature type="domain" description="Response regulatory" evidence="14">
    <location>
        <begin position="780"/>
        <end position="899"/>
    </location>
</feature>
<dbReference type="Pfam" id="PF02518">
    <property type="entry name" value="HATPase_c"/>
    <property type="match status" value="1"/>
</dbReference>
<dbReference type="PROSITE" id="PS50110">
    <property type="entry name" value="RESPONSE_REGULATORY"/>
    <property type="match status" value="1"/>
</dbReference>
<feature type="transmembrane region" description="Helical" evidence="12">
    <location>
        <begin position="96"/>
        <end position="115"/>
    </location>
</feature>
<accession>A0A5F1ZQE0</accession>
<dbReference type="InterPro" id="IPR036890">
    <property type="entry name" value="HATPase_C_sf"/>
</dbReference>
<evidence type="ECO:0000256" key="9">
    <source>
        <dbReference type="ARBA" id="ARBA00064003"/>
    </source>
</evidence>
<feature type="transmembrane region" description="Helical" evidence="12">
    <location>
        <begin position="191"/>
        <end position="213"/>
    </location>
</feature>
<feature type="domain" description="Histidine kinase" evidence="13">
    <location>
        <begin position="545"/>
        <end position="761"/>
    </location>
</feature>
<dbReference type="InterPro" id="IPR003661">
    <property type="entry name" value="HisK_dim/P_dom"/>
</dbReference>
<dbReference type="InterPro" id="IPR001610">
    <property type="entry name" value="PAC"/>
</dbReference>
<dbReference type="GO" id="GO:0016020">
    <property type="term" value="C:membrane"/>
    <property type="evidence" value="ECO:0007669"/>
    <property type="project" value="UniProtKB-UniRule"/>
</dbReference>
<dbReference type="PANTHER" id="PTHR43047:SF64">
    <property type="entry name" value="HISTIDINE KINASE CONTAINING CHEY-HOMOLOGOUS RECEIVER DOMAIN AND PAS DOMAIN-RELATED"/>
    <property type="match status" value="1"/>
</dbReference>
<dbReference type="SUPFAM" id="SSF52172">
    <property type="entry name" value="CheY-like"/>
    <property type="match status" value="1"/>
</dbReference>
<keyword evidence="12" id="KW-0472">Membrane</keyword>
<dbReference type="CDD" id="cd16922">
    <property type="entry name" value="HATPase_EvgS-ArcB-TorS-like"/>
    <property type="match status" value="1"/>
</dbReference>
<dbReference type="InterPro" id="IPR003594">
    <property type="entry name" value="HATPase_dom"/>
</dbReference>
<dbReference type="CDD" id="cd00130">
    <property type="entry name" value="PAS"/>
    <property type="match status" value="2"/>
</dbReference>
<evidence type="ECO:0000256" key="1">
    <source>
        <dbReference type="ARBA" id="ARBA00000085"/>
    </source>
</evidence>
<comment type="subunit">
    <text evidence="9">At low DSF concentrations, interacts with RpfF.</text>
</comment>
<dbReference type="Proteomes" id="UP000297946">
    <property type="component" value="Unassembled WGS sequence"/>
</dbReference>
<dbReference type="AlphaFoldDB" id="A0A5F1ZQE0"/>
<comment type="catalytic activity">
    <reaction evidence="1">
        <text>ATP + protein L-histidine = ADP + protein N-phospho-L-histidine.</text>
        <dbReference type="EC" id="2.7.13.3"/>
    </reaction>
</comment>
<dbReference type="InterPro" id="IPR013655">
    <property type="entry name" value="PAS_fold_3"/>
</dbReference>
<name>A0A5F1ZQE0_9LEPT</name>
<evidence type="ECO:0000313" key="21">
    <source>
        <dbReference type="Proteomes" id="UP000297946"/>
    </source>
</evidence>
<dbReference type="InterPro" id="IPR036097">
    <property type="entry name" value="HisK_dim/P_sf"/>
</dbReference>
<evidence type="ECO:0000259" key="14">
    <source>
        <dbReference type="PROSITE" id="PS50110"/>
    </source>
</evidence>
<dbReference type="CDD" id="cd00082">
    <property type="entry name" value="HisKA"/>
    <property type="match status" value="1"/>
</dbReference>
<evidence type="ECO:0000259" key="15">
    <source>
        <dbReference type="PROSITE" id="PS50112"/>
    </source>
</evidence>
<dbReference type="InterPro" id="IPR001789">
    <property type="entry name" value="Sig_transdc_resp-reg_receiver"/>
</dbReference>
<evidence type="ECO:0000256" key="12">
    <source>
        <dbReference type="PROSITE-ProRule" id="PRU00244"/>
    </source>
</evidence>
<evidence type="ECO:0000256" key="8">
    <source>
        <dbReference type="ARBA" id="ARBA00023012"/>
    </source>
</evidence>
<keyword evidence="12" id="KW-0812">Transmembrane</keyword>
<evidence type="ECO:0000256" key="6">
    <source>
        <dbReference type="ARBA" id="ARBA00022777"/>
    </source>
</evidence>
<keyword evidence="12" id="KW-1133">Transmembrane helix</keyword>
<dbReference type="InterPro" id="IPR005467">
    <property type="entry name" value="His_kinase_dom"/>
</dbReference>
<dbReference type="Pfam" id="PF00072">
    <property type="entry name" value="Response_reg"/>
    <property type="match status" value="1"/>
</dbReference>
<dbReference type="SMART" id="SM00091">
    <property type="entry name" value="PAS"/>
    <property type="match status" value="2"/>
</dbReference>
<feature type="modified residue" description="4-aspartylphosphate" evidence="11">
    <location>
        <position position="829"/>
    </location>
</feature>
<comment type="caution">
    <text evidence="18">The sequence shown here is derived from an EMBL/GenBank/DDBJ whole genome shotgun (WGS) entry which is preliminary data.</text>
</comment>
<dbReference type="EMBL" id="RQER01000005">
    <property type="protein sequence ID" value="TGK01795.1"/>
    <property type="molecule type" value="Genomic_DNA"/>
</dbReference>
<dbReference type="SUPFAM" id="SSF55785">
    <property type="entry name" value="PYP-like sensor domain (PAS domain)"/>
    <property type="match status" value="2"/>
</dbReference>
<dbReference type="Proteomes" id="UP000297273">
    <property type="component" value="Unassembled WGS sequence"/>
</dbReference>
<evidence type="ECO:0000256" key="7">
    <source>
        <dbReference type="ARBA" id="ARBA00022840"/>
    </source>
</evidence>
<keyword evidence="20" id="KW-1185">Reference proteome</keyword>
<dbReference type="FunFam" id="3.30.565.10:FF:000010">
    <property type="entry name" value="Sensor histidine kinase RcsC"/>
    <property type="match status" value="1"/>
</dbReference>
<evidence type="ECO:0000313" key="18">
    <source>
        <dbReference type="EMBL" id="TGK01795.1"/>
    </source>
</evidence>
<dbReference type="InterPro" id="IPR000014">
    <property type="entry name" value="PAS"/>
</dbReference>
<feature type="transmembrane region" description="Helical" evidence="12">
    <location>
        <begin position="122"/>
        <end position="146"/>
    </location>
</feature>
<evidence type="ECO:0000256" key="5">
    <source>
        <dbReference type="ARBA" id="ARBA00022741"/>
    </source>
</evidence>